<keyword evidence="4 13" id="KW-0420">Kringle</keyword>
<proteinExistence type="inferred from homology"/>
<dbReference type="SUPFAM" id="SSF49899">
    <property type="entry name" value="Concanavalin A-like lectins/glucanases"/>
    <property type="match status" value="3"/>
</dbReference>
<dbReference type="InterPro" id="IPR002172">
    <property type="entry name" value="LDrepeatLR_classA_rpt"/>
</dbReference>
<evidence type="ECO:0000313" key="22">
    <source>
        <dbReference type="Proteomes" id="UP000014760"/>
    </source>
</evidence>
<feature type="domain" description="MAM" evidence="18">
    <location>
        <begin position="933"/>
        <end position="1088"/>
    </location>
</feature>
<keyword evidence="7" id="KW-0915">Sodium</keyword>
<reference evidence="21" key="3">
    <citation type="submission" date="2015-06" db="UniProtKB">
        <authorList>
            <consortium name="EnsemblMetazoa"/>
        </authorList>
    </citation>
    <scope>IDENTIFICATION</scope>
</reference>
<gene>
    <name evidence="20" type="ORF">CAPTEDRAFT_202570</name>
</gene>
<evidence type="ECO:0008006" key="23">
    <source>
        <dbReference type="Google" id="ProtNLM"/>
    </source>
</evidence>
<dbReference type="PROSITE" id="PS50060">
    <property type="entry name" value="MAM_2"/>
    <property type="match status" value="3"/>
</dbReference>
<keyword evidence="22" id="KW-1185">Reference proteome</keyword>
<keyword evidence="12 15" id="KW-0407">Ion channel</keyword>
<dbReference type="EMBL" id="KB295454">
    <property type="protein sequence ID" value="ELU13132.1"/>
    <property type="molecule type" value="Genomic_DNA"/>
</dbReference>
<keyword evidence="8 15" id="KW-0406">Ion transport</keyword>
<dbReference type="Gene3D" id="1.10.287.770">
    <property type="entry name" value="YojJ-like"/>
    <property type="match status" value="1"/>
</dbReference>
<comment type="subcellular location">
    <subcellularLocation>
        <location evidence="1">Membrane</location>
        <topology evidence="1">Multi-pass membrane protein</topology>
    </subcellularLocation>
</comment>
<dbReference type="InterPro" id="IPR001873">
    <property type="entry name" value="ENaC"/>
</dbReference>
<feature type="disulfide bond" evidence="14">
    <location>
        <begin position="458"/>
        <end position="470"/>
    </location>
</feature>
<keyword evidence="5 15" id="KW-0812">Transmembrane</keyword>
<dbReference type="PANTHER" id="PTHR11690:SF300">
    <property type="entry name" value="PICKPOCKET PROTEIN 19"/>
    <property type="match status" value="1"/>
</dbReference>
<keyword evidence="2 15" id="KW-0813">Transport</keyword>
<sequence length="1933" mass="217466">MDILIMLCQHHSWVSTLIPTPLRNLKCNRNVSRNSKVIWTCVLLGAVALFSYLVVEKVQKLQSHPKAVNVEVTYNESLIFPAVTICNSNKYRLTQLQEKGLYDLFVDIFPARYAKKANTSEASIGECEERYSLHKGICGIPDLEAYSRTPISTVRGSWAWVIKETTRAVCQNLCSDIYSSACSSVLYITSARECVLSSYSGSLPGLPCNDTAYDDFEFFRRRRCAAQLKLLCNYDSNTDCPLKDDQTANDTWTVVLSQEASKPNVDNTLNSSSGSYTHLLETANRPNYTARMYADYYNTTGLCMGFAYAFMGYDQTRIRLFGIQEDKVENTISTIEYTTTYRNSEVLWHYYKAELPEGINMIMIEGKREPCISTRLGLGYLGNEDKTKSGKTCLRWDSFTSYDKYWSPNNIPDRTWSDAENYCRSIAFKQDIPSCATSLDIFRDSLEIEPCAIPYCPCSQSQFRCDNAFCVSKSLTCNGVDDCGDSSDEAIVCASISKVTCEFKDDFMCGYKVQGVESLKWLRVQGDSNSDDHENGLDSMTNFAFTPIGPDYMMILLSNQGLSGDGSLLSSKIINVRAEQNICFDAYFNPHDNDNSASLTVDLNYLGIKRIVLYSVPKASYWRQFCVRAPPGEYQIVFSGSMGQQFSENIAIGDVRVSSSATVGIVKAPFAVEFDCNFSMNDCDYSSESETSLVKWKRFSVQYFDTFTKFIDLIGSAPCYIWLEEEGTITSPNYPSPYPIGHEAKYVLTGVPGSTIQLNFEYFSTGSGKDFLTIFAENGGVLDEMEKLDGWSNNGSYFYNTQLLILTFVSDQAAIKSSVSTRGFNITFKITNPTALTDYGLFGGLGASSLKDVRTTTLISPIVTLNGIHCVEAILYSVTELSIEKREYKQSIETLKSALAFTAHISDKTALSQTLAVAVKEVKTSPASSVTDISCKFDDVTQCDYLDVSESQVAWTRAESKGLCEIYTANDYVMNTVFTSSERRTARITTPKVNFTSGCLIVDTMMLSNDSEQIGDLSLYAVHDSVPRLFLRVELTSDATWKEIEASLVAGSYRILFVFFPKVIPNRQSLLGLFSLADVRVSTFGCANPTAHYAIPNQPIYSTLTSYESTILTTELPSITTLSSSSSLRERENLGPELNLYDQLTALEKNVSMAEVSEGLAHKLDDMLYSCKWNGLADNCDDFEPQPTDAGYCYTYNGQEHNVIRTKRTGADLGLQLVLNIEEYQYVDFLDQIDSGFKVHLHAQYEIPSVSSSGFGVSPGTHALASVTYTKIHSLQPPWGKCSSIPLINTDRYTRLRCGLECLTNATIDECQCQESYMKGNGVNCTVDQTLNCVHRESTPVFEAREACELKCPDACDVVTQPVSLSYTGLSGDNLLNSMSSSQLKALTDSYHDATTMADRIKAGKMVTTINEILSVNREYKKSSDFFASKIRNTHTSIISRVVKAMISYADTNQEEIRNKFFGDLSKYSQTYHKEVRVFVKDMTDSLQSAIALLSSFGSRLTLYCKNSLTTKGTKLDDVPKLFIFTLAEPFYKYASYEYFFRTLEESPYLISLEDMTDPAIEFLNGEYTLNDIIDTFNYNGTWVEIWSEICPYTNVKYRNVKVSMSTLFTKMATLSDTITNYEDFLNELSEWKQKLLPLSVTTNLEEFGDTFQQSYLSTTEHLGQLLRDYAENKNSKRHLAESIIDMNLDELNENNTLILNEFKTVIAALKAEAKTFSSTLRTQYKKGVDYLKQLSNFFPRESEKFLKLAQSASLWLQPYPVIETQKIIVYKRERSELWRVWPETSNLEDFVTTIAPHVITDITESYFNELIAMLNQVEIDTEQHFKQLTASIDTLQTFCSQYLQDTQIDGAFISKNFLRLDIYFGELKYESVEQKRDYDIGTLFSEIGGYMGLLIGGSAITIVEFLDLIIYNCFLKGHGKMRSVIKVKPMSS</sequence>
<dbReference type="InterPro" id="IPR038178">
    <property type="entry name" value="Kringle_sf"/>
</dbReference>
<dbReference type="Pfam" id="PF00858">
    <property type="entry name" value="ASC"/>
    <property type="match status" value="3"/>
</dbReference>
<dbReference type="Pfam" id="PF00629">
    <property type="entry name" value="MAM"/>
    <property type="match status" value="2"/>
</dbReference>
<evidence type="ECO:0000313" key="20">
    <source>
        <dbReference type="EMBL" id="ELU13132.1"/>
    </source>
</evidence>
<dbReference type="Proteomes" id="UP000014760">
    <property type="component" value="Unassembled WGS sequence"/>
</dbReference>
<accession>R7V3T9</accession>
<dbReference type="Pfam" id="PF00057">
    <property type="entry name" value="Ldl_recept_a"/>
    <property type="match status" value="1"/>
</dbReference>
<dbReference type="EMBL" id="AMQN01005217">
    <property type="status" value="NOT_ANNOTATED_CDS"/>
    <property type="molecule type" value="Genomic_DNA"/>
</dbReference>
<dbReference type="EnsemblMetazoa" id="CapteT202570">
    <property type="protein sequence ID" value="CapteP202570"/>
    <property type="gene ID" value="CapteG202570"/>
</dbReference>
<evidence type="ECO:0000313" key="21">
    <source>
        <dbReference type="EnsemblMetazoa" id="CapteP202570"/>
    </source>
</evidence>
<evidence type="ECO:0000256" key="11">
    <source>
        <dbReference type="ARBA" id="ARBA00023201"/>
    </source>
</evidence>
<feature type="transmembrane region" description="Helical" evidence="16">
    <location>
        <begin position="37"/>
        <end position="55"/>
    </location>
</feature>
<organism evidence="20">
    <name type="scientific">Capitella teleta</name>
    <name type="common">Polychaete worm</name>
    <dbReference type="NCBI Taxonomy" id="283909"/>
    <lineage>
        <taxon>Eukaryota</taxon>
        <taxon>Metazoa</taxon>
        <taxon>Spiralia</taxon>
        <taxon>Lophotrochozoa</taxon>
        <taxon>Annelida</taxon>
        <taxon>Polychaeta</taxon>
        <taxon>Sedentaria</taxon>
        <taxon>Scolecida</taxon>
        <taxon>Capitellidae</taxon>
        <taxon>Capitella</taxon>
    </lineage>
</organism>
<dbReference type="HOGENOM" id="CLU_230267_0_0_1"/>
<evidence type="ECO:0000256" key="3">
    <source>
        <dbReference type="ARBA" id="ARBA00022461"/>
    </source>
</evidence>
<dbReference type="InterPro" id="IPR000859">
    <property type="entry name" value="CUB_dom"/>
</dbReference>
<dbReference type="PANTHER" id="PTHR11690">
    <property type="entry name" value="AMILORIDE-SENSITIVE SODIUM CHANNEL-RELATED"/>
    <property type="match status" value="1"/>
</dbReference>
<dbReference type="SUPFAM" id="SSF57424">
    <property type="entry name" value="LDL receptor-like module"/>
    <property type="match status" value="1"/>
</dbReference>
<dbReference type="SUPFAM" id="SSF49854">
    <property type="entry name" value="Spermadhesin, CUB domain"/>
    <property type="match status" value="1"/>
</dbReference>
<dbReference type="Gene3D" id="2.60.120.200">
    <property type="match status" value="3"/>
</dbReference>
<dbReference type="SMART" id="SM00130">
    <property type="entry name" value="KR"/>
    <property type="match status" value="1"/>
</dbReference>
<dbReference type="Gene3D" id="2.40.20.10">
    <property type="entry name" value="Plasminogen Kringle 4"/>
    <property type="match status" value="1"/>
</dbReference>
<dbReference type="SUPFAM" id="SSF57440">
    <property type="entry name" value="Kringle-like"/>
    <property type="match status" value="1"/>
</dbReference>
<feature type="domain" description="Kringle" evidence="19">
    <location>
        <begin position="377"/>
        <end position="456"/>
    </location>
</feature>
<evidence type="ECO:0000256" key="4">
    <source>
        <dbReference type="ARBA" id="ARBA00022572"/>
    </source>
</evidence>
<evidence type="ECO:0000256" key="13">
    <source>
        <dbReference type="PROSITE-ProRule" id="PRU00121"/>
    </source>
</evidence>
<keyword evidence="11 15" id="KW-0739">Sodium transport</keyword>
<protein>
    <recommendedName>
        <fullName evidence="23">CUB domain-containing protein</fullName>
    </recommendedName>
</protein>
<dbReference type="InterPro" id="IPR000001">
    <property type="entry name" value="Kringle"/>
</dbReference>
<reference evidence="22" key="1">
    <citation type="submission" date="2012-12" db="EMBL/GenBank/DDBJ databases">
        <authorList>
            <person name="Hellsten U."/>
            <person name="Grimwood J."/>
            <person name="Chapman J.A."/>
            <person name="Shapiro H."/>
            <person name="Aerts A."/>
            <person name="Otillar R.P."/>
            <person name="Terry A.Y."/>
            <person name="Boore J.L."/>
            <person name="Simakov O."/>
            <person name="Marletaz F."/>
            <person name="Cho S.-J."/>
            <person name="Edsinger-Gonzales E."/>
            <person name="Havlak P."/>
            <person name="Kuo D.-H."/>
            <person name="Larsson T."/>
            <person name="Lv J."/>
            <person name="Arendt D."/>
            <person name="Savage R."/>
            <person name="Osoegawa K."/>
            <person name="de Jong P."/>
            <person name="Lindberg D.R."/>
            <person name="Seaver E.C."/>
            <person name="Weisblat D.A."/>
            <person name="Putnam N.H."/>
            <person name="Grigoriev I.V."/>
            <person name="Rokhsar D.S."/>
        </authorList>
    </citation>
    <scope>NUCLEOTIDE SEQUENCE</scope>
    <source>
        <strain evidence="22">I ESC-2004</strain>
    </source>
</reference>
<evidence type="ECO:0000256" key="6">
    <source>
        <dbReference type="ARBA" id="ARBA00022989"/>
    </source>
</evidence>
<evidence type="ECO:0000256" key="9">
    <source>
        <dbReference type="ARBA" id="ARBA00023136"/>
    </source>
</evidence>
<keyword evidence="10 14" id="KW-1015">Disulfide bond</keyword>
<dbReference type="Gene3D" id="4.10.400.10">
    <property type="entry name" value="Low-density Lipoprotein Receptor"/>
    <property type="match status" value="1"/>
</dbReference>
<dbReference type="PROSITE" id="PS01209">
    <property type="entry name" value="LDLRA_1"/>
    <property type="match status" value="1"/>
</dbReference>
<dbReference type="Pfam" id="PF00431">
    <property type="entry name" value="CUB"/>
    <property type="match status" value="1"/>
</dbReference>
<evidence type="ECO:0000256" key="14">
    <source>
        <dbReference type="PROSITE-ProRule" id="PRU00124"/>
    </source>
</evidence>
<evidence type="ECO:0000256" key="5">
    <source>
        <dbReference type="ARBA" id="ARBA00022692"/>
    </source>
</evidence>
<comment type="similarity">
    <text evidence="15">Belongs to the amiloride-sensitive sodium channel (TC 1.A.6) family.</text>
</comment>
<keyword evidence="9 16" id="KW-0472">Membrane</keyword>
<dbReference type="SMART" id="SM00192">
    <property type="entry name" value="LDLa"/>
    <property type="match status" value="1"/>
</dbReference>
<evidence type="ECO:0000256" key="10">
    <source>
        <dbReference type="ARBA" id="ARBA00023157"/>
    </source>
</evidence>
<evidence type="ECO:0000256" key="1">
    <source>
        <dbReference type="ARBA" id="ARBA00004141"/>
    </source>
</evidence>
<dbReference type="InterPro" id="IPR035914">
    <property type="entry name" value="Sperma_CUB_dom_sf"/>
</dbReference>
<dbReference type="InterPro" id="IPR023415">
    <property type="entry name" value="LDLR_class-A_CS"/>
</dbReference>
<evidence type="ECO:0000259" key="17">
    <source>
        <dbReference type="PROSITE" id="PS01180"/>
    </source>
</evidence>
<feature type="domain" description="CUB" evidence="17">
    <location>
        <begin position="717"/>
        <end position="831"/>
    </location>
</feature>
<evidence type="ECO:0000256" key="12">
    <source>
        <dbReference type="ARBA" id="ARBA00023303"/>
    </source>
</evidence>
<dbReference type="PROSITE" id="PS50070">
    <property type="entry name" value="KRINGLE_2"/>
    <property type="match status" value="1"/>
</dbReference>
<evidence type="ECO:0000256" key="15">
    <source>
        <dbReference type="RuleBase" id="RU000679"/>
    </source>
</evidence>
<evidence type="ECO:0000259" key="19">
    <source>
        <dbReference type="PROSITE" id="PS50070"/>
    </source>
</evidence>
<dbReference type="PROSITE" id="PS50068">
    <property type="entry name" value="LDLRA_2"/>
    <property type="match status" value="1"/>
</dbReference>
<dbReference type="PROSITE" id="PS01180">
    <property type="entry name" value="CUB"/>
    <property type="match status" value="1"/>
</dbReference>
<keyword evidence="6 16" id="KW-1133">Transmembrane helix</keyword>
<dbReference type="InterPro" id="IPR013806">
    <property type="entry name" value="Kringle-like"/>
</dbReference>
<dbReference type="InterPro" id="IPR000998">
    <property type="entry name" value="MAM_dom"/>
</dbReference>
<dbReference type="GO" id="GO:0015280">
    <property type="term" value="F:ligand-gated sodium channel activity"/>
    <property type="evidence" value="ECO:0007669"/>
    <property type="project" value="TreeGrafter"/>
</dbReference>
<feature type="transmembrane region" description="Helical" evidence="16">
    <location>
        <begin position="1891"/>
        <end position="1915"/>
    </location>
</feature>
<dbReference type="OrthoDB" id="6021021at2759"/>
<evidence type="ECO:0000256" key="7">
    <source>
        <dbReference type="ARBA" id="ARBA00023053"/>
    </source>
</evidence>
<name>R7V3T9_CAPTE</name>
<dbReference type="CDD" id="cd00041">
    <property type="entry name" value="CUB"/>
    <property type="match status" value="1"/>
</dbReference>
<evidence type="ECO:0000256" key="16">
    <source>
        <dbReference type="SAM" id="Phobius"/>
    </source>
</evidence>
<dbReference type="InterPro" id="IPR036055">
    <property type="entry name" value="LDL_receptor-like_sf"/>
</dbReference>
<dbReference type="SMART" id="SM00042">
    <property type="entry name" value="CUB"/>
    <property type="match status" value="1"/>
</dbReference>
<comment type="caution">
    <text evidence="13">Lacks conserved residue(s) required for the propagation of feature annotation.</text>
</comment>
<feature type="disulfide bond" evidence="14">
    <location>
        <begin position="465"/>
        <end position="483"/>
    </location>
</feature>
<feature type="domain" description="MAM" evidence="18">
    <location>
        <begin position="499"/>
        <end position="678"/>
    </location>
</feature>
<evidence type="ECO:0000256" key="2">
    <source>
        <dbReference type="ARBA" id="ARBA00022448"/>
    </source>
</evidence>
<evidence type="ECO:0000256" key="8">
    <source>
        <dbReference type="ARBA" id="ARBA00023065"/>
    </source>
</evidence>
<dbReference type="CDD" id="cd00112">
    <property type="entry name" value="LDLa"/>
    <property type="match status" value="1"/>
</dbReference>
<dbReference type="Gene3D" id="2.60.120.290">
    <property type="entry name" value="Spermadhesin, CUB domain"/>
    <property type="match status" value="1"/>
</dbReference>
<keyword evidence="3 15" id="KW-0894">Sodium channel</keyword>
<evidence type="ECO:0000259" key="18">
    <source>
        <dbReference type="PROSITE" id="PS50060"/>
    </source>
</evidence>
<dbReference type="InterPro" id="IPR013320">
    <property type="entry name" value="ConA-like_dom_sf"/>
</dbReference>
<feature type="domain" description="MAM" evidence="18">
    <location>
        <begin position="230"/>
        <end position="312"/>
    </location>
</feature>
<dbReference type="GO" id="GO:0005886">
    <property type="term" value="C:plasma membrane"/>
    <property type="evidence" value="ECO:0007669"/>
    <property type="project" value="TreeGrafter"/>
</dbReference>
<reference evidence="20 22" key="2">
    <citation type="journal article" date="2013" name="Nature">
        <title>Insights into bilaterian evolution from three spiralian genomes.</title>
        <authorList>
            <person name="Simakov O."/>
            <person name="Marletaz F."/>
            <person name="Cho S.J."/>
            <person name="Edsinger-Gonzales E."/>
            <person name="Havlak P."/>
            <person name="Hellsten U."/>
            <person name="Kuo D.H."/>
            <person name="Larsson T."/>
            <person name="Lv J."/>
            <person name="Arendt D."/>
            <person name="Savage R."/>
            <person name="Osoegawa K."/>
            <person name="de Jong P."/>
            <person name="Grimwood J."/>
            <person name="Chapman J.A."/>
            <person name="Shapiro H."/>
            <person name="Aerts A."/>
            <person name="Otillar R.P."/>
            <person name="Terry A.Y."/>
            <person name="Boore J.L."/>
            <person name="Grigoriev I.V."/>
            <person name="Lindberg D.R."/>
            <person name="Seaver E.C."/>
            <person name="Weisblat D.A."/>
            <person name="Putnam N.H."/>
            <person name="Rokhsar D.S."/>
        </authorList>
    </citation>
    <scope>NUCLEOTIDE SEQUENCE</scope>
    <source>
        <strain evidence="20 22">I ESC-2004</strain>
    </source>
</reference>
<dbReference type="Gene3D" id="2.60.470.10">
    <property type="entry name" value="Acid-sensing ion channels like domains"/>
    <property type="match status" value="1"/>
</dbReference>